<feature type="domain" description="PAC" evidence="2">
    <location>
        <begin position="106"/>
        <end position="158"/>
    </location>
</feature>
<dbReference type="Gene3D" id="3.30.70.270">
    <property type="match status" value="1"/>
</dbReference>
<dbReference type="InterPro" id="IPR003018">
    <property type="entry name" value="GAF"/>
</dbReference>
<dbReference type="SUPFAM" id="SSF55073">
    <property type="entry name" value="Nucleotide cyclase"/>
    <property type="match status" value="1"/>
</dbReference>
<gene>
    <name evidence="4" type="ORF">P4S50_08790</name>
</gene>
<keyword evidence="4" id="KW-0548">Nucleotidyltransferase</keyword>
<dbReference type="Gene3D" id="3.30.450.40">
    <property type="match status" value="1"/>
</dbReference>
<dbReference type="CDD" id="cd00130">
    <property type="entry name" value="PAS"/>
    <property type="match status" value="1"/>
</dbReference>
<dbReference type="PANTHER" id="PTHR44757">
    <property type="entry name" value="DIGUANYLATE CYCLASE DGCP"/>
    <property type="match status" value="1"/>
</dbReference>
<dbReference type="SMART" id="SM00267">
    <property type="entry name" value="GGDEF"/>
    <property type="match status" value="1"/>
</dbReference>
<keyword evidence="4" id="KW-0808">Transferase</keyword>
<evidence type="ECO:0000313" key="4">
    <source>
        <dbReference type="EMBL" id="WFD12162.1"/>
    </source>
</evidence>
<dbReference type="NCBIfam" id="TIGR00229">
    <property type="entry name" value="sensory_box"/>
    <property type="match status" value="1"/>
</dbReference>
<dbReference type="Pfam" id="PF08447">
    <property type="entry name" value="PAS_3"/>
    <property type="match status" value="1"/>
</dbReference>
<protein>
    <submittedName>
        <fullName evidence="4">Diguanylate cyclase</fullName>
        <ecNumber evidence="4">2.7.7.65</ecNumber>
    </submittedName>
</protein>
<evidence type="ECO:0000313" key="5">
    <source>
        <dbReference type="Proteomes" id="UP001222800"/>
    </source>
</evidence>
<evidence type="ECO:0000259" key="3">
    <source>
        <dbReference type="PROSITE" id="PS50887"/>
    </source>
</evidence>
<dbReference type="InterPro" id="IPR052155">
    <property type="entry name" value="Biofilm_reg_signaling"/>
</dbReference>
<dbReference type="NCBIfam" id="TIGR00254">
    <property type="entry name" value="GGDEF"/>
    <property type="match status" value="1"/>
</dbReference>
<dbReference type="CDD" id="cd01949">
    <property type="entry name" value="GGDEF"/>
    <property type="match status" value="1"/>
</dbReference>
<dbReference type="SMART" id="SM00091">
    <property type="entry name" value="PAS"/>
    <property type="match status" value="2"/>
</dbReference>
<proteinExistence type="predicted"/>
<dbReference type="EMBL" id="CP120733">
    <property type="protein sequence ID" value="WFD12162.1"/>
    <property type="molecule type" value="Genomic_DNA"/>
</dbReference>
<accession>A0ABY8EJY4</accession>
<organism evidence="4 5">
    <name type="scientific">Tepidibacter hydrothermalis</name>
    <dbReference type="NCBI Taxonomy" id="3036126"/>
    <lineage>
        <taxon>Bacteria</taxon>
        <taxon>Bacillati</taxon>
        <taxon>Bacillota</taxon>
        <taxon>Clostridia</taxon>
        <taxon>Peptostreptococcales</taxon>
        <taxon>Peptostreptococcaceae</taxon>
        <taxon>Tepidibacter</taxon>
    </lineage>
</organism>
<feature type="domain" description="PAS" evidence="1">
    <location>
        <begin position="159"/>
        <end position="213"/>
    </location>
</feature>
<evidence type="ECO:0000259" key="2">
    <source>
        <dbReference type="PROSITE" id="PS50113"/>
    </source>
</evidence>
<dbReference type="GO" id="GO:0052621">
    <property type="term" value="F:diguanylate cyclase activity"/>
    <property type="evidence" value="ECO:0007669"/>
    <property type="project" value="UniProtKB-EC"/>
</dbReference>
<dbReference type="InterPro" id="IPR029016">
    <property type="entry name" value="GAF-like_dom_sf"/>
</dbReference>
<dbReference type="InterPro" id="IPR000700">
    <property type="entry name" value="PAS-assoc_C"/>
</dbReference>
<dbReference type="InterPro" id="IPR000160">
    <property type="entry name" value="GGDEF_dom"/>
</dbReference>
<dbReference type="Pfam" id="PF00990">
    <property type="entry name" value="GGDEF"/>
    <property type="match status" value="1"/>
</dbReference>
<reference evidence="4 5" key="1">
    <citation type="submission" date="2023-03" db="EMBL/GenBank/DDBJ databases">
        <title>Complete genome sequence of Tepidibacter sp. SWIR-1, isolated from a deep-sea hydrothermal vent.</title>
        <authorList>
            <person name="Li X."/>
        </authorList>
    </citation>
    <scope>NUCLEOTIDE SEQUENCE [LARGE SCALE GENOMIC DNA]</scope>
    <source>
        <strain evidence="4 5">SWIR-1</strain>
    </source>
</reference>
<feature type="domain" description="GGDEF" evidence="3">
    <location>
        <begin position="489"/>
        <end position="620"/>
    </location>
</feature>
<keyword evidence="5" id="KW-1185">Reference proteome</keyword>
<dbReference type="PROSITE" id="PS50887">
    <property type="entry name" value="GGDEF"/>
    <property type="match status" value="1"/>
</dbReference>
<dbReference type="PANTHER" id="PTHR44757:SF2">
    <property type="entry name" value="BIOFILM ARCHITECTURE MAINTENANCE PROTEIN MBAA"/>
    <property type="match status" value="1"/>
</dbReference>
<dbReference type="SMART" id="SM00065">
    <property type="entry name" value="GAF"/>
    <property type="match status" value="1"/>
</dbReference>
<dbReference type="InterPro" id="IPR000014">
    <property type="entry name" value="PAS"/>
</dbReference>
<dbReference type="InterPro" id="IPR001610">
    <property type="entry name" value="PAC"/>
</dbReference>
<dbReference type="RefSeq" id="WP_277734463.1">
    <property type="nucleotide sequence ID" value="NZ_CP120733.1"/>
</dbReference>
<dbReference type="Pfam" id="PF00989">
    <property type="entry name" value="PAS"/>
    <property type="match status" value="1"/>
</dbReference>
<dbReference type="Pfam" id="PF13185">
    <property type="entry name" value="GAF_2"/>
    <property type="match status" value="1"/>
</dbReference>
<name>A0ABY8EJY4_9FIRM</name>
<sequence length="620" mass="72917">MFSFNWIRGLFNPKRLRFFENKKKIILREKEAIRKCAQEIAGLGTWEWNYRSNEICFSDKLCKMLDINKEKYEGDLDFFIKILTPDNYKNFVIESIKNSIEDGIEKNMEYKIINSSGEEIYIRSTTISIYDDNKNKFKMIGMFQDITHCKKNKELIQENYKFLEMLIDNIPSPIFYKDKNGIYKYSNIAHVEYLGLKKEDIIGHSVYDIIQKEIADTHNDVDLDIIKNREKNIYKSKLKCKDGILHDVIFNKAPYINQKDEVEGIVGVIEDITERKNAEKRINKLSNIKDAILEISYSITETSDIKELFNLILEKVIESIQNAHIGSILILDDNEDFKIVAHKGYKQINAENFKLRLKDSFIWHKTSGKMDKTVIINDFDKMVSIKCPNILKNEDGFKVKSSISSPIIINGQLYGLIGIDSKYNYAFDEIDIELMEYMRNQIAIAIGKHTLYEETVYLSRYDKLTNVYNRRYFEKILDIYINKSIMDNEEFLLVLFDLNGLKLINDTYGHLAGDEIIRTFTSTLKKRIRSSDILARIGGDEFVGVFFETDLESLIKKFEDIIDYFKRYYIKFEENDILCSFSYGIAKFPYDGDKYNKLIKIADERMYEYKQKIKNDSNKT</sequence>
<feature type="domain" description="PAC" evidence="2">
    <location>
        <begin position="227"/>
        <end position="284"/>
    </location>
</feature>
<dbReference type="SUPFAM" id="SSF55781">
    <property type="entry name" value="GAF domain-like"/>
    <property type="match status" value="1"/>
</dbReference>
<evidence type="ECO:0000259" key="1">
    <source>
        <dbReference type="PROSITE" id="PS50112"/>
    </source>
</evidence>
<dbReference type="InterPro" id="IPR043128">
    <property type="entry name" value="Rev_trsase/Diguanyl_cyclase"/>
</dbReference>
<dbReference type="InterPro" id="IPR013767">
    <property type="entry name" value="PAS_fold"/>
</dbReference>
<dbReference type="PROSITE" id="PS50112">
    <property type="entry name" value="PAS"/>
    <property type="match status" value="1"/>
</dbReference>
<dbReference type="InterPro" id="IPR029787">
    <property type="entry name" value="Nucleotide_cyclase"/>
</dbReference>
<dbReference type="InterPro" id="IPR013655">
    <property type="entry name" value="PAS_fold_3"/>
</dbReference>
<dbReference type="SMART" id="SM00086">
    <property type="entry name" value="PAC"/>
    <property type="match status" value="2"/>
</dbReference>
<dbReference type="Proteomes" id="UP001222800">
    <property type="component" value="Chromosome"/>
</dbReference>
<dbReference type="InterPro" id="IPR035965">
    <property type="entry name" value="PAS-like_dom_sf"/>
</dbReference>
<dbReference type="Gene3D" id="3.30.450.20">
    <property type="entry name" value="PAS domain"/>
    <property type="match status" value="2"/>
</dbReference>
<dbReference type="SUPFAM" id="SSF55785">
    <property type="entry name" value="PYP-like sensor domain (PAS domain)"/>
    <property type="match status" value="2"/>
</dbReference>
<dbReference type="EC" id="2.7.7.65" evidence="4"/>
<dbReference type="PROSITE" id="PS50113">
    <property type="entry name" value="PAC"/>
    <property type="match status" value="2"/>
</dbReference>